<dbReference type="Pfam" id="PF00388">
    <property type="entry name" value="PI-PLC-X"/>
    <property type="match status" value="1"/>
</dbReference>
<dbReference type="Proteomes" id="UP000663881">
    <property type="component" value="Unassembled WGS sequence"/>
</dbReference>
<dbReference type="Gene3D" id="3.20.20.190">
    <property type="entry name" value="Phosphatidylinositol (PI) phosphodiesterase"/>
    <property type="match status" value="1"/>
</dbReference>
<comment type="caution">
    <text evidence="2">The sequence shown here is derived from an EMBL/GenBank/DDBJ whole genome shotgun (WGS) entry which is preliminary data.</text>
</comment>
<dbReference type="AlphaFoldDB" id="A0A820MPQ2"/>
<sequence length="58" mass="6520">ALRTGCRAVEMDCYDGENMEPLVYHGNTITVPVSFKDILLAIETVAFTASPYPLFFKY</sequence>
<dbReference type="InterPro" id="IPR001192">
    <property type="entry name" value="PI-PLC_fam"/>
</dbReference>
<gene>
    <name evidence="2" type="ORF">OKA104_LOCUS50057</name>
</gene>
<feature type="domain" description="Phosphatidylinositol-specific phospholipase C X" evidence="1">
    <location>
        <begin position="1"/>
        <end position="55"/>
    </location>
</feature>
<dbReference type="PROSITE" id="PS50007">
    <property type="entry name" value="PIPLC_X_DOMAIN"/>
    <property type="match status" value="1"/>
</dbReference>
<dbReference type="SUPFAM" id="SSF51695">
    <property type="entry name" value="PLC-like phosphodiesterases"/>
    <property type="match status" value="1"/>
</dbReference>
<dbReference type="InterPro" id="IPR000909">
    <property type="entry name" value="PLipase_C_PInositol-sp_X_dom"/>
</dbReference>
<feature type="non-terminal residue" evidence="2">
    <location>
        <position position="1"/>
    </location>
</feature>
<dbReference type="EMBL" id="CAJOAY010024495">
    <property type="protein sequence ID" value="CAF4375300.1"/>
    <property type="molecule type" value="Genomic_DNA"/>
</dbReference>
<dbReference type="PANTHER" id="PTHR10336">
    <property type="entry name" value="PHOSPHOINOSITIDE-SPECIFIC PHOSPHOLIPASE C FAMILY PROTEIN"/>
    <property type="match status" value="1"/>
</dbReference>
<evidence type="ECO:0000313" key="3">
    <source>
        <dbReference type="Proteomes" id="UP000663881"/>
    </source>
</evidence>
<protein>
    <recommendedName>
        <fullName evidence="1">Phosphatidylinositol-specific phospholipase C X domain-containing protein</fullName>
    </recommendedName>
</protein>
<accession>A0A820MPQ2</accession>
<name>A0A820MPQ2_9BILA</name>
<dbReference type="InterPro" id="IPR017946">
    <property type="entry name" value="PLC-like_Pdiesterase_TIM-brl"/>
</dbReference>
<dbReference type="GO" id="GO:0004435">
    <property type="term" value="F:phosphatidylinositol-4,5-bisphosphate phospholipase C activity"/>
    <property type="evidence" value="ECO:0007669"/>
    <property type="project" value="TreeGrafter"/>
</dbReference>
<organism evidence="2 3">
    <name type="scientific">Adineta steineri</name>
    <dbReference type="NCBI Taxonomy" id="433720"/>
    <lineage>
        <taxon>Eukaryota</taxon>
        <taxon>Metazoa</taxon>
        <taxon>Spiralia</taxon>
        <taxon>Gnathifera</taxon>
        <taxon>Rotifera</taxon>
        <taxon>Eurotatoria</taxon>
        <taxon>Bdelloidea</taxon>
        <taxon>Adinetida</taxon>
        <taxon>Adinetidae</taxon>
        <taxon>Adineta</taxon>
    </lineage>
</organism>
<evidence type="ECO:0000313" key="2">
    <source>
        <dbReference type="EMBL" id="CAF4375300.1"/>
    </source>
</evidence>
<dbReference type="GO" id="GO:0035556">
    <property type="term" value="P:intracellular signal transduction"/>
    <property type="evidence" value="ECO:0007669"/>
    <property type="project" value="InterPro"/>
</dbReference>
<evidence type="ECO:0000259" key="1">
    <source>
        <dbReference type="Pfam" id="PF00388"/>
    </source>
</evidence>
<reference evidence="2" key="1">
    <citation type="submission" date="2021-02" db="EMBL/GenBank/DDBJ databases">
        <authorList>
            <person name="Nowell W R."/>
        </authorList>
    </citation>
    <scope>NUCLEOTIDE SEQUENCE</scope>
</reference>
<proteinExistence type="predicted"/>
<dbReference type="GO" id="GO:0006629">
    <property type="term" value="P:lipid metabolic process"/>
    <property type="evidence" value="ECO:0007669"/>
    <property type="project" value="InterPro"/>
</dbReference>